<dbReference type="CDD" id="cd06222">
    <property type="entry name" value="RNase_H_like"/>
    <property type="match status" value="1"/>
</dbReference>
<gene>
    <name evidence="3" type="primary">LOC108816806</name>
</gene>
<dbReference type="InterPro" id="IPR000477">
    <property type="entry name" value="RT_dom"/>
</dbReference>
<dbReference type="OrthoDB" id="1111180at2759"/>
<sequence length="1169" mass="134547">MRTLAWNCRGLGIDSTVRRLKEINRKYLLDIICLSETKQQDDYIRDIGAQLGLFPSVIVTPQGTGGGLVIFTRQHVHLSVLCQSSNLIDCNVQLNGFQFNYSFVYGHPNPSLRHYTWEKLERLSLNRRNQPWFIRGDFNEILGNHEKSGGRIRPEVSFQNFRQMIRVCDFTDIKTVGDSDHRPLVTFISAEQEVPRRFFRFDSRMVSKEGFQESVKRGWKGMGQTQLLQIPLVHRLSRCRKEISVWKQHNRNNAAEKIELFRRQLDQAVVSPSSTTQEQNEIKNNLQQAYLEEEIYWKQKSRVMWLRSGDRNTSYFHAVTKAKRIRNTLSTIQDDNGVVHRGQKEISNVATTYFHKLYRSSPTDQCLYDSIFQGFGKRVTDAMNQDLVRQVTEDEVRDAIFDMGPNRAPGPDGFSAAFYQRFWEDIKEELMQEVSSFFDGDGLDTAHNHTNLCLIPKVYPPTGMTEFRPIALCNVSYKVFSKILVNRLKQHLGSIISENQNAFIPGRVITDNIVIAHEVFHSLKARKRQATSYMAVKTDITKAYDRLEWKFLEKTMSYMGFDSKWIRWIMTCISTVTFSVLINGTPEGHIIPERGIRQGDPLSSYLFILCAEVLSHMMNKAMDDRSLLGIKIAVQAPSVNHLLFADDSLFFSLANVKAAKKLKKIFTEYESISGQAINLTKSSITFGAKVWSEVKTQMRNVLVTQGWKQRHLSLGGKEIMLKAVAQAMPIYSMGVFRLPKEICDAISNILAQFWWGNGDKKGLHWYAWKRVCIPKREGGLGFKDIELFNQALLGKQIWRILQHPSCLMARILKARYFPDCCILEAGPKKKASHGWKLILYGKELIKVGMRYVVGDGSLIITWIDPWLPVHPPRPPRAIGDVDLSSKVSQLILTAGNNWDEAKLRDLIVDEDVNIIMKIKLSSVAEQDLLGWHYNENGIYSVKSGILQYANDDAKEWQSVDRSQTGNYQQIRPAERQYNNSWRRPPSGRVNCNVDGSFVNNNLEAKVGFIIRGEHGHYREAVQAVGKKVQTAFERKLHFGAYNWIREIRWWMRKFDDITITWVPRKANQVADTLAKAPIPNNSLFIFYFYVPRVITLSENEWNEASSKANVIAAQIELLDEIIKADGKFDFMAELEKLKLEHMEAEGMLGDVKVIVPDWFKLEEKWMLDE</sequence>
<dbReference type="PROSITE" id="PS50878">
    <property type="entry name" value="RT_POL"/>
    <property type="match status" value="1"/>
</dbReference>
<dbReference type="InterPro" id="IPR043502">
    <property type="entry name" value="DNA/RNA_pol_sf"/>
</dbReference>
<evidence type="ECO:0000313" key="2">
    <source>
        <dbReference type="Proteomes" id="UP000504610"/>
    </source>
</evidence>
<dbReference type="SUPFAM" id="SSF53098">
    <property type="entry name" value="Ribonuclease H-like"/>
    <property type="match status" value="1"/>
</dbReference>
<organism evidence="2 3">
    <name type="scientific">Raphanus sativus</name>
    <name type="common">Radish</name>
    <name type="synonym">Raphanus raphanistrum var. sativus</name>
    <dbReference type="NCBI Taxonomy" id="3726"/>
    <lineage>
        <taxon>Eukaryota</taxon>
        <taxon>Viridiplantae</taxon>
        <taxon>Streptophyta</taxon>
        <taxon>Embryophyta</taxon>
        <taxon>Tracheophyta</taxon>
        <taxon>Spermatophyta</taxon>
        <taxon>Magnoliopsida</taxon>
        <taxon>eudicotyledons</taxon>
        <taxon>Gunneridae</taxon>
        <taxon>Pentapetalae</taxon>
        <taxon>rosids</taxon>
        <taxon>malvids</taxon>
        <taxon>Brassicales</taxon>
        <taxon>Brassicaceae</taxon>
        <taxon>Brassiceae</taxon>
        <taxon>Raphanus</taxon>
    </lineage>
</organism>
<accession>A0A9W3C7F5</accession>
<dbReference type="InterPro" id="IPR002156">
    <property type="entry name" value="RNaseH_domain"/>
</dbReference>
<dbReference type="RefSeq" id="XP_056847457.1">
    <property type="nucleotide sequence ID" value="XM_056991477.1"/>
</dbReference>
<dbReference type="SUPFAM" id="SSF56672">
    <property type="entry name" value="DNA/RNA polymerases"/>
    <property type="match status" value="1"/>
</dbReference>
<dbReference type="Proteomes" id="UP000504610">
    <property type="component" value="Chromosome 7"/>
</dbReference>
<reference evidence="3" key="2">
    <citation type="submission" date="2025-08" db="UniProtKB">
        <authorList>
            <consortium name="RefSeq"/>
        </authorList>
    </citation>
    <scope>IDENTIFICATION</scope>
    <source>
        <tissue evidence="3">Leaf</tissue>
    </source>
</reference>
<dbReference type="SUPFAM" id="SSF56219">
    <property type="entry name" value="DNase I-like"/>
    <property type="match status" value="1"/>
</dbReference>
<dbReference type="CDD" id="cd01650">
    <property type="entry name" value="RT_nLTR_like"/>
    <property type="match status" value="1"/>
</dbReference>
<dbReference type="PANTHER" id="PTHR46890">
    <property type="entry name" value="NON-LTR RETROLELEMENT REVERSE TRANSCRIPTASE-LIKE PROTEIN-RELATED"/>
    <property type="match status" value="1"/>
</dbReference>
<dbReference type="Gene3D" id="3.60.10.10">
    <property type="entry name" value="Endonuclease/exonuclease/phosphatase"/>
    <property type="match status" value="1"/>
</dbReference>
<reference evidence="2" key="1">
    <citation type="journal article" date="2019" name="Database">
        <title>The radish genome database (RadishGD): an integrated information resource for radish genomics.</title>
        <authorList>
            <person name="Yu H.J."/>
            <person name="Baek S."/>
            <person name="Lee Y.J."/>
            <person name="Cho A."/>
            <person name="Mun J.H."/>
        </authorList>
    </citation>
    <scope>NUCLEOTIDE SEQUENCE [LARGE SCALE GENOMIC DNA]</scope>
    <source>
        <strain evidence="2">cv. WK10039</strain>
    </source>
</reference>
<dbReference type="InterPro" id="IPR052343">
    <property type="entry name" value="Retrotransposon-Effector_Assoc"/>
</dbReference>
<dbReference type="GO" id="GO:0004523">
    <property type="term" value="F:RNA-DNA hybrid ribonuclease activity"/>
    <property type="evidence" value="ECO:0007669"/>
    <property type="project" value="InterPro"/>
</dbReference>
<dbReference type="AlphaFoldDB" id="A0A9W3C7F5"/>
<evidence type="ECO:0000313" key="3">
    <source>
        <dbReference type="RefSeq" id="XP_056847457.1"/>
    </source>
</evidence>
<dbReference type="InterPro" id="IPR036691">
    <property type="entry name" value="Endo/exonu/phosph_ase_sf"/>
</dbReference>
<evidence type="ECO:0000259" key="1">
    <source>
        <dbReference type="PROSITE" id="PS50878"/>
    </source>
</evidence>
<dbReference type="GeneID" id="108816806"/>
<feature type="domain" description="Reverse transcriptase" evidence="1">
    <location>
        <begin position="436"/>
        <end position="703"/>
    </location>
</feature>
<dbReference type="GO" id="GO:0003676">
    <property type="term" value="F:nucleic acid binding"/>
    <property type="evidence" value="ECO:0007669"/>
    <property type="project" value="InterPro"/>
</dbReference>
<dbReference type="PANTHER" id="PTHR46890:SF48">
    <property type="entry name" value="RNA-DIRECTED DNA POLYMERASE"/>
    <property type="match status" value="1"/>
</dbReference>
<keyword evidence="2" id="KW-1185">Reference proteome</keyword>
<dbReference type="Pfam" id="PF00078">
    <property type="entry name" value="RVT_1"/>
    <property type="match status" value="1"/>
</dbReference>
<name>A0A9W3C7F5_RAPSA</name>
<protein>
    <submittedName>
        <fullName evidence="3">Uncharacterized protein LOC108816806</fullName>
    </submittedName>
</protein>
<dbReference type="InterPro" id="IPR005135">
    <property type="entry name" value="Endo/exonuclease/phosphatase"/>
</dbReference>
<dbReference type="Pfam" id="PF13456">
    <property type="entry name" value="RVT_3"/>
    <property type="match status" value="1"/>
</dbReference>
<dbReference type="InterPro" id="IPR012337">
    <property type="entry name" value="RNaseH-like_sf"/>
</dbReference>
<dbReference type="KEGG" id="rsz:108816806"/>
<dbReference type="Pfam" id="PF03372">
    <property type="entry name" value="Exo_endo_phos"/>
    <property type="match status" value="1"/>
</dbReference>
<proteinExistence type="predicted"/>
<dbReference type="InterPro" id="IPR044730">
    <property type="entry name" value="RNase_H-like_dom_plant"/>
</dbReference>